<name>A0A6P2BKQ8_9ACTN</name>
<dbReference type="PANTHER" id="PTHR43441">
    <property type="entry name" value="RIBOSOMAL-PROTEIN-SERINE ACETYLTRANSFERASE"/>
    <property type="match status" value="1"/>
</dbReference>
<dbReference type="AlphaFoldDB" id="A0A6P2BKQ8"/>
<evidence type="ECO:0000313" key="3">
    <source>
        <dbReference type="Proteomes" id="UP000460272"/>
    </source>
</evidence>
<sequence>MTILKAPAGTLADGVVGLRLPSPDAGDVATINQYVADEQLDGGWLPDVPLVTGERLVKDWLDCWNGRTRNGATFTFVVTVPDEPRFIGVVGVTEGDDGAFKMSYGTAPGWRRRGLAGRATRLAAQWVARQPGVRTVEVLINQGDRASERVAVNAGFVLADTMPQSDPVTGGTVQLQLRYIMDRPAAARSS</sequence>
<dbReference type="InterPro" id="IPR051908">
    <property type="entry name" value="Ribosomal_N-acetyltransferase"/>
</dbReference>
<keyword evidence="2" id="KW-0808">Transferase</keyword>
<proteinExistence type="predicted"/>
<feature type="domain" description="N-acetyltransferase" evidence="1">
    <location>
        <begin position="18"/>
        <end position="186"/>
    </location>
</feature>
<dbReference type="InterPro" id="IPR016181">
    <property type="entry name" value="Acyl_CoA_acyltransferase"/>
</dbReference>
<dbReference type="SUPFAM" id="SSF55729">
    <property type="entry name" value="Acyl-CoA N-acyltransferases (Nat)"/>
    <property type="match status" value="1"/>
</dbReference>
<keyword evidence="3" id="KW-1185">Reference proteome</keyword>
<dbReference type="EMBL" id="RPFW01000013">
    <property type="protein sequence ID" value="TVY99123.1"/>
    <property type="molecule type" value="Genomic_DNA"/>
</dbReference>
<dbReference type="OrthoDB" id="9795188at2"/>
<dbReference type="GO" id="GO:0008999">
    <property type="term" value="F:protein-N-terminal-alanine acetyltransferase activity"/>
    <property type="evidence" value="ECO:0007669"/>
    <property type="project" value="TreeGrafter"/>
</dbReference>
<dbReference type="GO" id="GO:1990189">
    <property type="term" value="F:protein N-terminal-serine acetyltransferase activity"/>
    <property type="evidence" value="ECO:0007669"/>
    <property type="project" value="TreeGrafter"/>
</dbReference>
<protein>
    <submittedName>
        <fullName evidence="2">N-acetyltransferase</fullName>
    </submittedName>
</protein>
<organism evidence="2 3">
    <name type="scientific">Trebonia kvetii</name>
    <dbReference type="NCBI Taxonomy" id="2480626"/>
    <lineage>
        <taxon>Bacteria</taxon>
        <taxon>Bacillati</taxon>
        <taxon>Actinomycetota</taxon>
        <taxon>Actinomycetes</taxon>
        <taxon>Streptosporangiales</taxon>
        <taxon>Treboniaceae</taxon>
        <taxon>Trebonia</taxon>
    </lineage>
</organism>
<dbReference type="PANTHER" id="PTHR43441:SF2">
    <property type="entry name" value="FAMILY ACETYLTRANSFERASE, PUTATIVE (AFU_ORTHOLOGUE AFUA_7G00850)-RELATED"/>
    <property type="match status" value="1"/>
</dbReference>
<reference evidence="2 3" key="1">
    <citation type="submission" date="2018-11" db="EMBL/GenBank/DDBJ databases">
        <title>Trebonia kvetii gen.nov., sp.nov., a novel acidophilic actinobacterium, and proposal of the new actinobacterial family Treboniaceae fam. nov.</title>
        <authorList>
            <person name="Rapoport D."/>
            <person name="Sagova-Mareckova M."/>
            <person name="Sedlacek I."/>
            <person name="Provaznik J."/>
            <person name="Kralova S."/>
            <person name="Pavlinic D."/>
            <person name="Benes V."/>
            <person name="Kopecky J."/>
        </authorList>
    </citation>
    <scope>NUCLEOTIDE SEQUENCE [LARGE SCALE GENOMIC DNA]</scope>
    <source>
        <strain evidence="2 3">15Tr583</strain>
    </source>
</reference>
<accession>A0A6P2BKQ8</accession>
<evidence type="ECO:0000313" key="2">
    <source>
        <dbReference type="EMBL" id="TVY99123.1"/>
    </source>
</evidence>
<dbReference type="RefSeq" id="WP_145862294.1">
    <property type="nucleotide sequence ID" value="NZ_RPFW01000013.1"/>
</dbReference>
<evidence type="ECO:0000259" key="1">
    <source>
        <dbReference type="PROSITE" id="PS51186"/>
    </source>
</evidence>
<gene>
    <name evidence="2" type="ORF">EAS64_41920</name>
</gene>
<dbReference type="PROSITE" id="PS51186">
    <property type="entry name" value="GNAT"/>
    <property type="match status" value="1"/>
</dbReference>
<dbReference type="InterPro" id="IPR000182">
    <property type="entry name" value="GNAT_dom"/>
</dbReference>
<dbReference type="Pfam" id="PF13302">
    <property type="entry name" value="Acetyltransf_3"/>
    <property type="match status" value="1"/>
</dbReference>
<dbReference type="Proteomes" id="UP000460272">
    <property type="component" value="Unassembled WGS sequence"/>
</dbReference>
<dbReference type="GO" id="GO:0005737">
    <property type="term" value="C:cytoplasm"/>
    <property type="evidence" value="ECO:0007669"/>
    <property type="project" value="TreeGrafter"/>
</dbReference>
<comment type="caution">
    <text evidence="2">The sequence shown here is derived from an EMBL/GenBank/DDBJ whole genome shotgun (WGS) entry which is preliminary data.</text>
</comment>
<dbReference type="Gene3D" id="3.40.630.30">
    <property type="match status" value="1"/>
</dbReference>